<sequence length="192" mass="22223">MKKYYDPGNGTLSKEVIEKALSRLAQLLKERNRRVELVAAGGVISVLMFGSRRMTRDIDVIIPPKDKELISELVDQVAEEQKLPKGQHAWLNDGVSFFGLQTKSNKQIFMHPNLVVYTASWYELLGMKLSGAWRRDADYHDAVHILRQIGNNNKSQTLVMSMKYRNFSPYVDDETFTKRFNRTWTDAFDDFD</sequence>
<dbReference type="Gene3D" id="3.30.460.40">
    <property type="match status" value="1"/>
</dbReference>
<organism evidence="1 2">
    <name type="scientific">Hahella chejuensis (strain KCTC 2396)</name>
    <dbReference type="NCBI Taxonomy" id="349521"/>
    <lineage>
        <taxon>Bacteria</taxon>
        <taxon>Pseudomonadati</taxon>
        <taxon>Pseudomonadota</taxon>
        <taxon>Gammaproteobacteria</taxon>
        <taxon>Oceanospirillales</taxon>
        <taxon>Hahellaceae</taxon>
        <taxon>Hahella</taxon>
    </lineage>
</organism>
<dbReference type="KEGG" id="hch:HCH_01331"/>
<dbReference type="AlphaFoldDB" id="Q2SMC6"/>
<proteinExistence type="predicted"/>
<name>Q2SMC6_HAHCH</name>
<protein>
    <submittedName>
        <fullName evidence="1">Uncharacterized protein</fullName>
    </submittedName>
</protein>
<accession>Q2SMC6</accession>
<dbReference type="EMBL" id="CP000155">
    <property type="protein sequence ID" value="ABC28198.1"/>
    <property type="molecule type" value="Genomic_DNA"/>
</dbReference>
<dbReference type="SUPFAM" id="SSF81301">
    <property type="entry name" value="Nucleotidyltransferase"/>
    <property type="match status" value="1"/>
</dbReference>
<dbReference type="OrthoDB" id="5736533at2"/>
<evidence type="ECO:0000313" key="2">
    <source>
        <dbReference type="Proteomes" id="UP000000238"/>
    </source>
</evidence>
<dbReference type="InterPro" id="IPR043519">
    <property type="entry name" value="NT_sf"/>
</dbReference>
<keyword evidence="2" id="KW-1185">Reference proteome</keyword>
<gene>
    <name evidence="1" type="ordered locus">HCH_01331</name>
</gene>
<dbReference type="Proteomes" id="UP000000238">
    <property type="component" value="Chromosome"/>
</dbReference>
<evidence type="ECO:0000313" key="1">
    <source>
        <dbReference type="EMBL" id="ABC28198.1"/>
    </source>
</evidence>
<reference evidence="1 2" key="1">
    <citation type="journal article" date="2005" name="Nucleic Acids Res.">
        <title>Genomic blueprint of Hahella chejuensis, a marine microbe producing an algicidal agent.</title>
        <authorList>
            <person name="Jeong H."/>
            <person name="Yim J.H."/>
            <person name="Lee C."/>
            <person name="Choi S.-H."/>
            <person name="Park Y.K."/>
            <person name="Yoon S.H."/>
            <person name="Hur C.-G."/>
            <person name="Kang H.-Y."/>
            <person name="Kim D."/>
            <person name="Lee H.H."/>
            <person name="Park K.H."/>
            <person name="Park S.-H."/>
            <person name="Park H.-S."/>
            <person name="Lee H.K."/>
            <person name="Oh T.K."/>
            <person name="Kim J.F."/>
        </authorList>
    </citation>
    <scope>NUCLEOTIDE SEQUENCE [LARGE SCALE GENOMIC DNA]</scope>
    <source>
        <strain evidence="1 2">KCTC 2396</strain>
    </source>
</reference>
<dbReference type="RefSeq" id="WP_011395271.1">
    <property type="nucleotide sequence ID" value="NC_007645.1"/>
</dbReference>
<dbReference type="eggNOG" id="ENOG5032TK4">
    <property type="taxonomic scope" value="Bacteria"/>
</dbReference>
<dbReference type="HOGENOM" id="CLU_1419655_0_0_6"/>